<dbReference type="Proteomes" id="UP000290289">
    <property type="component" value="Chromosome 1"/>
</dbReference>
<keyword evidence="2" id="KW-1185">Reference proteome</keyword>
<accession>A0A498KKQ7</accession>
<organism evidence="1 2">
    <name type="scientific">Malus domestica</name>
    <name type="common">Apple</name>
    <name type="synonym">Pyrus malus</name>
    <dbReference type="NCBI Taxonomy" id="3750"/>
    <lineage>
        <taxon>Eukaryota</taxon>
        <taxon>Viridiplantae</taxon>
        <taxon>Streptophyta</taxon>
        <taxon>Embryophyta</taxon>
        <taxon>Tracheophyta</taxon>
        <taxon>Spermatophyta</taxon>
        <taxon>Magnoliopsida</taxon>
        <taxon>eudicotyledons</taxon>
        <taxon>Gunneridae</taxon>
        <taxon>Pentapetalae</taxon>
        <taxon>rosids</taxon>
        <taxon>fabids</taxon>
        <taxon>Rosales</taxon>
        <taxon>Rosaceae</taxon>
        <taxon>Amygdaloideae</taxon>
        <taxon>Maleae</taxon>
        <taxon>Malus</taxon>
    </lineage>
</organism>
<comment type="caution">
    <text evidence="1">The sequence shown here is derived from an EMBL/GenBank/DDBJ whole genome shotgun (WGS) entry which is preliminary data.</text>
</comment>
<name>A0A498KKQ7_MALDO</name>
<gene>
    <name evidence="1" type="ORF">DVH24_022893</name>
</gene>
<evidence type="ECO:0000313" key="1">
    <source>
        <dbReference type="EMBL" id="RXI08749.1"/>
    </source>
</evidence>
<dbReference type="AlphaFoldDB" id="A0A498KKQ7"/>
<sequence length="101" mass="10943">MKDVACSYRLGGEEQLACDGVALNFQARASPRREEGGMNDVACSYRLGVEELACDGVTLSFQARVSPRGDEGEGRKQSAVGPTFLDHFRATCFFSFRSGPT</sequence>
<dbReference type="EMBL" id="RDQH01000327">
    <property type="protein sequence ID" value="RXI08749.1"/>
    <property type="molecule type" value="Genomic_DNA"/>
</dbReference>
<proteinExistence type="predicted"/>
<protein>
    <submittedName>
        <fullName evidence="1">Uncharacterized protein</fullName>
    </submittedName>
</protein>
<evidence type="ECO:0000313" key="2">
    <source>
        <dbReference type="Proteomes" id="UP000290289"/>
    </source>
</evidence>
<reference evidence="1 2" key="1">
    <citation type="submission" date="2018-10" db="EMBL/GenBank/DDBJ databases">
        <title>A high-quality apple genome assembly.</title>
        <authorList>
            <person name="Hu J."/>
        </authorList>
    </citation>
    <scope>NUCLEOTIDE SEQUENCE [LARGE SCALE GENOMIC DNA]</scope>
    <source>
        <strain evidence="2">cv. HFTH1</strain>
        <tissue evidence="1">Young leaf</tissue>
    </source>
</reference>